<keyword evidence="3" id="KW-1185">Reference proteome</keyword>
<dbReference type="RefSeq" id="WP_130100818.1">
    <property type="nucleotide sequence ID" value="NZ_SDWW01000002.1"/>
</dbReference>
<dbReference type="Proteomes" id="UP000293764">
    <property type="component" value="Unassembled WGS sequence"/>
</dbReference>
<reference evidence="2 3" key="1">
    <citation type="submission" date="2019-01" db="EMBL/GenBank/DDBJ databases">
        <title>Novel species of Cellulomonas.</title>
        <authorList>
            <person name="Liu Q."/>
            <person name="Xin Y.-H."/>
        </authorList>
    </citation>
    <scope>NUCLEOTIDE SEQUENCE [LARGE SCALE GENOMIC DNA]</scope>
    <source>
        <strain evidence="2 3">HLT2-17</strain>
    </source>
</reference>
<gene>
    <name evidence="2" type="ORF">EUA98_01070</name>
</gene>
<sequence length="237" mass="25125">MFPVTQQGAPHDKAGGLAALYLALAYIAAMPFFLLVVDYPAATTAAEKVTSIVRNYPSMYAMYLVSYVFLGVVLAVLVLSLFERLRHGSDLGARVATVLGLMWATALVLSGLIFNHGMGTVVSLAEKSPEQAAVVWQAIEPVTDSLSGAGGETLAGLWLLVVSWTALRGRALPTTLVWFGAATGLIGLVSTVPALHEASYAFGLLQIIWFAWLATVLLTHRANALGQIDRQLALGAV</sequence>
<comment type="caution">
    <text evidence="2">The sequence shown here is derived from an EMBL/GenBank/DDBJ whole genome shotgun (WGS) entry which is preliminary data.</text>
</comment>
<dbReference type="EMBL" id="SDWW01000002">
    <property type="protein sequence ID" value="RYV52829.1"/>
    <property type="molecule type" value="Genomic_DNA"/>
</dbReference>
<organism evidence="2 3">
    <name type="scientific">Pengzhenrongella frigida</name>
    <dbReference type="NCBI Taxonomy" id="1259133"/>
    <lineage>
        <taxon>Bacteria</taxon>
        <taxon>Bacillati</taxon>
        <taxon>Actinomycetota</taxon>
        <taxon>Actinomycetes</taxon>
        <taxon>Micrococcales</taxon>
        <taxon>Pengzhenrongella</taxon>
    </lineage>
</organism>
<feature type="transmembrane region" description="Helical" evidence="1">
    <location>
        <begin position="201"/>
        <end position="220"/>
    </location>
</feature>
<keyword evidence="1" id="KW-0472">Membrane</keyword>
<feature type="transmembrane region" description="Helical" evidence="1">
    <location>
        <begin position="60"/>
        <end position="82"/>
    </location>
</feature>
<evidence type="ECO:0000256" key="1">
    <source>
        <dbReference type="SAM" id="Phobius"/>
    </source>
</evidence>
<protein>
    <submittedName>
        <fullName evidence="2">DUF4386 family protein</fullName>
    </submittedName>
</protein>
<dbReference type="AlphaFoldDB" id="A0A4Q5N3L3"/>
<evidence type="ECO:0000313" key="3">
    <source>
        <dbReference type="Proteomes" id="UP000293764"/>
    </source>
</evidence>
<evidence type="ECO:0000313" key="2">
    <source>
        <dbReference type="EMBL" id="RYV52829.1"/>
    </source>
</evidence>
<feature type="transmembrane region" description="Helical" evidence="1">
    <location>
        <begin position="176"/>
        <end position="195"/>
    </location>
</feature>
<dbReference type="OrthoDB" id="7857177at2"/>
<keyword evidence="1" id="KW-1133">Transmembrane helix</keyword>
<feature type="transmembrane region" description="Helical" evidence="1">
    <location>
        <begin position="94"/>
        <end position="114"/>
    </location>
</feature>
<keyword evidence="1" id="KW-0812">Transmembrane</keyword>
<proteinExistence type="predicted"/>
<accession>A0A4Q5N3L3</accession>
<feature type="transmembrane region" description="Helical" evidence="1">
    <location>
        <begin position="20"/>
        <end position="40"/>
    </location>
</feature>
<name>A0A4Q5N3L3_9MICO</name>